<proteinExistence type="predicted"/>
<dbReference type="EMBL" id="ML119748">
    <property type="protein sequence ID" value="RPA76249.1"/>
    <property type="molecule type" value="Genomic_DNA"/>
</dbReference>
<dbReference type="AlphaFoldDB" id="A0A3N4HRA8"/>
<accession>A0A3N4HRA8</accession>
<reference evidence="1 2" key="1">
    <citation type="journal article" date="2018" name="Nat. Ecol. Evol.">
        <title>Pezizomycetes genomes reveal the molecular basis of ectomycorrhizal truffle lifestyle.</title>
        <authorList>
            <person name="Murat C."/>
            <person name="Payen T."/>
            <person name="Noel B."/>
            <person name="Kuo A."/>
            <person name="Morin E."/>
            <person name="Chen J."/>
            <person name="Kohler A."/>
            <person name="Krizsan K."/>
            <person name="Balestrini R."/>
            <person name="Da Silva C."/>
            <person name="Montanini B."/>
            <person name="Hainaut M."/>
            <person name="Levati E."/>
            <person name="Barry K.W."/>
            <person name="Belfiori B."/>
            <person name="Cichocki N."/>
            <person name="Clum A."/>
            <person name="Dockter R.B."/>
            <person name="Fauchery L."/>
            <person name="Guy J."/>
            <person name="Iotti M."/>
            <person name="Le Tacon F."/>
            <person name="Lindquist E.A."/>
            <person name="Lipzen A."/>
            <person name="Malagnac F."/>
            <person name="Mello A."/>
            <person name="Molinier V."/>
            <person name="Miyauchi S."/>
            <person name="Poulain J."/>
            <person name="Riccioni C."/>
            <person name="Rubini A."/>
            <person name="Sitrit Y."/>
            <person name="Splivallo R."/>
            <person name="Traeger S."/>
            <person name="Wang M."/>
            <person name="Zifcakova L."/>
            <person name="Wipf D."/>
            <person name="Zambonelli A."/>
            <person name="Paolocci F."/>
            <person name="Nowrousian M."/>
            <person name="Ottonello S."/>
            <person name="Baldrian P."/>
            <person name="Spatafora J.W."/>
            <person name="Henrissat B."/>
            <person name="Nagy L.G."/>
            <person name="Aury J.M."/>
            <person name="Wincker P."/>
            <person name="Grigoriev I.V."/>
            <person name="Bonfante P."/>
            <person name="Martin F.M."/>
        </authorList>
    </citation>
    <scope>NUCLEOTIDE SEQUENCE [LARGE SCALE GENOMIC DNA]</scope>
    <source>
        <strain evidence="1 2">RN42</strain>
    </source>
</reference>
<sequence length="345" mass="39448">MPKWYLCERVSKRKRKALIAEEFARLNKSALEPTSSADKEEPFYYLKVHVPEREVVAEAHPNWFYEHWLYTHVFPVYSGSIKQSEPTELLEQPFELSYLDSKDMYTEGMHIPMGSASKRRRSIAVQGVTYREVYPSATVELHSGLGLKWYYLQAYGARRRIAWQIMHSYRPIHVHTSSLFVQTLSDISGKLIGGFTALFYGTLGSVWEMTKADTANPGKRVAYILEAGTSGYFQFIWKANFSSVFIHWGNDANAVCSRLKTWSPEILGPAHEKLKLAIKDADLEKGEDPGLWYPLIERREREQQVMNGSNPLTYDVRYCIDPVLEAVASTLDPDPDVSVPEVPDP</sequence>
<name>A0A3N4HRA8_ASCIM</name>
<keyword evidence="2" id="KW-1185">Reference proteome</keyword>
<gene>
    <name evidence="1" type="ORF">BJ508DRAFT_331321</name>
</gene>
<protein>
    <submittedName>
        <fullName evidence="1">Uncharacterized protein</fullName>
    </submittedName>
</protein>
<evidence type="ECO:0000313" key="1">
    <source>
        <dbReference type="EMBL" id="RPA76249.1"/>
    </source>
</evidence>
<dbReference type="Proteomes" id="UP000275078">
    <property type="component" value="Unassembled WGS sequence"/>
</dbReference>
<evidence type="ECO:0000313" key="2">
    <source>
        <dbReference type="Proteomes" id="UP000275078"/>
    </source>
</evidence>
<organism evidence="1 2">
    <name type="scientific">Ascobolus immersus RN42</name>
    <dbReference type="NCBI Taxonomy" id="1160509"/>
    <lineage>
        <taxon>Eukaryota</taxon>
        <taxon>Fungi</taxon>
        <taxon>Dikarya</taxon>
        <taxon>Ascomycota</taxon>
        <taxon>Pezizomycotina</taxon>
        <taxon>Pezizomycetes</taxon>
        <taxon>Pezizales</taxon>
        <taxon>Ascobolaceae</taxon>
        <taxon>Ascobolus</taxon>
    </lineage>
</organism>